<reference evidence="2 5" key="1">
    <citation type="submission" date="2015-10" db="EMBL/GenBank/DDBJ databases">
        <title>Tn-seq of a polymicrobial infection.</title>
        <authorList>
            <person name="Stacy A."/>
            <person name="Rumbaugh K.P."/>
            <person name="Whiteley M."/>
        </authorList>
    </citation>
    <scope>NUCLEOTIDE SEQUENCE [LARGE SCALE GENOMIC DNA]</scope>
    <source>
        <strain evidence="2 5">624</strain>
    </source>
</reference>
<dbReference type="OrthoDB" id="9803106at2"/>
<keyword evidence="6" id="KW-1185">Reference proteome</keyword>
<dbReference type="EMBL" id="CP012959">
    <property type="protein sequence ID" value="AMQ94307.1"/>
    <property type="molecule type" value="Genomic_DNA"/>
</dbReference>
<gene>
    <name evidence="2" type="ORF">ACT75_07080</name>
    <name evidence="3" type="ORF">CQR80_10845</name>
    <name evidence="4" type="ORF">FXB79_09940</name>
</gene>
<dbReference type="CDD" id="cd05403">
    <property type="entry name" value="NT_KNTase_like"/>
    <property type="match status" value="1"/>
</dbReference>
<feature type="domain" description="Polymerase beta nucleotidyltransferase" evidence="1">
    <location>
        <begin position="12"/>
        <end position="103"/>
    </location>
</feature>
<sequence length="109" mass="12491">MSKFGLSDKSIEQIHSILRKYPEIETAVIYGSRAKGNYREGSDVDLTLKGENLTYSVLLKIAGELDDSDSPYLFDLSIYHQLSNPDFIEHIDRVGQVFYQRENDDESKL</sequence>
<dbReference type="Proteomes" id="UP000072236">
    <property type="component" value="Chromosome"/>
</dbReference>
<reference evidence="3 6" key="2">
    <citation type="submission" date="2017-10" db="EMBL/GenBank/DDBJ databases">
        <title>Draft genome sequences of Aggregatibacter actinomycetemcomitans strains 310a and 310b.</title>
        <authorList>
            <person name="May A.C."/>
            <person name="Ohta H."/>
            <person name="Maeda H."/>
            <person name="Kokeguchi S."/>
            <person name="Cugini C."/>
        </authorList>
    </citation>
    <scope>NUCLEOTIDE SEQUENCE [LARGE SCALE GENOMIC DNA]</scope>
    <source>
        <strain evidence="3 6">310b</strain>
    </source>
</reference>
<dbReference type="eggNOG" id="COG1708">
    <property type="taxonomic scope" value="Bacteria"/>
</dbReference>
<dbReference type="KEGG" id="aact:ACT75_07080"/>
<dbReference type="GeneID" id="77210576"/>
<dbReference type="Proteomes" id="UP000226080">
    <property type="component" value="Unassembled WGS sequence"/>
</dbReference>
<accession>A0A142G0X7</accession>
<evidence type="ECO:0000313" key="7">
    <source>
        <dbReference type="Proteomes" id="UP000323012"/>
    </source>
</evidence>
<protein>
    <submittedName>
        <fullName evidence="2">DNA polymerase</fullName>
    </submittedName>
    <submittedName>
        <fullName evidence="4">Nucleotidyltransferase domain-containing protein</fullName>
    </submittedName>
</protein>
<dbReference type="RefSeq" id="WP_005540730.1">
    <property type="nucleotide sequence ID" value="NZ_CP012958.1"/>
</dbReference>
<dbReference type="EMBL" id="VSED01000034">
    <property type="protein sequence ID" value="TYA38214.1"/>
    <property type="molecule type" value="Genomic_DNA"/>
</dbReference>
<dbReference type="SUPFAM" id="SSF81301">
    <property type="entry name" value="Nucleotidyltransferase"/>
    <property type="match status" value="1"/>
</dbReference>
<dbReference type="InterPro" id="IPR041633">
    <property type="entry name" value="Polbeta"/>
</dbReference>
<dbReference type="EMBL" id="PCGW01000028">
    <property type="protein sequence ID" value="PHO19717.1"/>
    <property type="molecule type" value="Genomic_DNA"/>
</dbReference>
<evidence type="ECO:0000259" key="1">
    <source>
        <dbReference type="Pfam" id="PF18765"/>
    </source>
</evidence>
<evidence type="ECO:0000313" key="5">
    <source>
        <dbReference type="Proteomes" id="UP000072236"/>
    </source>
</evidence>
<dbReference type="Pfam" id="PF18765">
    <property type="entry name" value="Polbeta"/>
    <property type="match status" value="1"/>
</dbReference>
<dbReference type="Proteomes" id="UP000323012">
    <property type="component" value="Unassembled WGS sequence"/>
</dbReference>
<dbReference type="InterPro" id="IPR043519">
    <property type="entry name" value="NT_sf"/>
</dbReference>
<dbReference type="Gene3D" id="3.30.460.10">
    <property type="entry name" value="Beta Polymerase, domain 2"/>
    <property type="match status" value="1"/>
</dbReference>
<reference evidence="4 7" key="3">
    <citation type="submission" date="2019-08" db="EMBL/GenBank/DDBJ databases">
        <title>Whole genome sequencing of Aggregatibacter actinomycetemcomitans cultured from blood stream infections in Denmark reveals a novel phylogenetic lineage expressing serotype a membrane O polysaccharide.</title>
        <authorList>
            <person name="Nedergaard S."/>
            <person name="Kobel C.M."/>
            <person name="Nielsen M.B."/>
            <person name="Moeller R.T."/>
            <person name="Jensen A.B."/>
            <person name="Noerskov-Lauritsen N."/>
        </authorList>
    </citation>
    <scope>NUCLEOTIDE SEQUENCE [LARGE SCALE GENOMIC DNA]</scope>
    <source>
        <strain evidence="4 7">PN_563</strain>
    </source>
</reference>
<proteinExistence type="predicted"/>
<evidence type="ECO:0000313" key="3">
    <source>
        <dbReference type="EMBL" id="PHO19717.1"/>
    </source>
</evidence>
<organism evidence="4 7">
    <name type="scientific">Aggregatibacter actinomycetemcomitans</name>
    <name type="common">Actinobacillus actinomycetemcomitans</name>
    <name type="synonym">Haemophilus actinomycetemcomitans</name>
    <dbReference type="NCBI Taxonomy" id="714"/>
    <lineage>
        <taxon>Bacteria</taxon>
        <taxon>Pseudomonadati</taxon>
        <taxon>Pseudomonadota</taxon>
        <taxon>Gammaproteobacteria</taxon>
        <taxon>Pasteurellales</taxon>
        <taxon>Pasteurellaceae</taxon>
        <taxon>Aggregatibacter</taxon>
    </lineage>
</organism>
<evidence type="ECO:0000313" key="2">
    <source>
        <dbReference type="EMBL" id="AMQ94307.1"/>
    </source>
</evidence>
<evidence type="ECO:0000313" key="6">
    <source>
        <dbReference type="Proteomes" id="UP000226080"/>
    </source>
</evidence>
<dbReference type="AlphaFoldDB" id="A0A142G0X7"/>
<name>A0A142G0X7_AGGAC</name>
<evidence type="ECO:0000313" key="4">
    <source>
        <dbReference type="EMBL" id="TYA38214.1"/>
    </source>
</evidence>